<feature type="transmembrane region" description="Helical" evidence="9">
    <location>
        <begin position="480"/>
        <end position="500"/>
    </location>
</feature>
<dbReference type="PANTHER" id="PTHR32024:SF2">
    <property type="entry name" value="TRK SYSTEM POTASSIUM UPTAKE PROTEIN TRKG-RELATED"/>
    <property type="match status" value="1"/>
</dbReference>
<evidence type="ECO:0000256" key="1">
    <source>
        <dbReference type="ARBA" id="ARBA00004651"/>
    </source>
</evidence>
<evidence type="ECO:0000256" key="7">
    <source>
        <dbReference type="ARBA" id="ARBA00023065"/>
    </source>
</evidence>
<feature type="transmembrane region" description="Helical" evidence="9">
    <location>
        <begin position="12"/>
        <end position="38"/>
    </location>
</feature>
<evidence type="ECO:0000256" key="5">
    <source>
        <dbReference type="ARBA" id="ARBA00022692"/>
    </source>
</evidence>
<feature type="transmembrane region" description="Helical" evidence="9">
    <location>
        <begin position="44"/>
        <end position="67"/>
    </location>
</feature>
<evidence type="ECO:0000256" key="2">
    <source>
        <dbReference type="ARBA" id="ARBA00009137"/>
    </source>
</evidence>
<evidence type="ECO:0000256" key="9">
    <source>
        <dbReference type="SAM" id="Phobius"/>
    </source>
</evidence>
<keyword evidence="11" id="KW-1185">Reference proteome</keyword>
<feature type="transmembrane region" description="Helical" evidence="9">
    <location>
        <begin position="249"/>
        <end position="272"/>
    </location>
</feature>
<dbReference type="OrthoDB" id="9810952at2"/>
<feature type="transmembrane region" description="Helical" evidence="9">
    <location>
        <begin position="79"/>
        <end position="99"/>
    </location>
</feature>
<dbReference type="Proteomes" id="UP000287243">
    <property type="component" value="Chromosome"/>
</dbReference>
<dbReference type="GO" id="GO:0008324">
    <property type="term" value="F:monoatomic cation transmembrane transporter activity"/>
    <property type="evidence" value="ECO:0007669"/>
    <property type="project" value="InterPro"/>
</dbReference>
<dbReference type="GO" id="GO:0005886">
    <property type="term" value="C:plasma membrane"/>
    <property type="evidence" value="ECO:0007669"/>
    <property type="project" value="UniProtKB-SubCell"/>
</dbReference>
<accession>A0A410P733</accession>
<feature type="transmembrane region" description="Helical" evidence="9">
    <location>
        <begin position="284"/>
        <end position="305"/>
    </location>
</feature>
<feature type="transmembrane region" description="Helical" evidence="9">
    <location>
        <begin position="348"/>
        <end position="370"/>
    </location>
</feature>
<proteinExistence type="inferred from homology"/>
<name>A0A410P733_VELA1</name>
<feature type="transmembrane region" description="Helical" evidence="9">
    <location>
        <begin position="417"/>
        <end position="440"/>
    </location>
</feature>
<evidence type="ECO:0000256" key="6">
    <source>
        <dbReference type="ARBA" id="ARBA00022989"/>
    </source>
</evidence>
<dbReference type="RefSeq" id="WP_128700896.1">
    <property type="nucleotide sequence ID" value="NZ_CP019384.1"/>
</dbReference>
<keyword evidence="5 9" id="KW-0812">Transmembrane</keyword>
<feature type="transmembrane region" description="Helical" evidence="9">
    <location>
        <begin position="188"/>
        <end position="207"/>
    </location>
</feature>
<dbReference type="KEGG" id="vai:BU251_09450"/>
<feature type="transmembrane region" description="Helical" evidence="9">
    <location>
        <begin position="137"/>
        <end position="159"/>
    </location>
</feature>
<evidence type="ECO:0000256" key="8">
    <source>
        <dbReference type="ARBA" id="ARBA00023136"/>
    </source>
</evidence>
<evidence type="ECO:0008006" key="12">
    <source>
        <dbReference type="Google" id="ProtNLM"/>
    </source>
</evidence>
<dbReference type="PANTHER" id="PTHR32024">
    <property type="entry name" value="TRK SYSTEM POTASSIUM UPTAKE PROTEIN TRKG-RELATED"/>
    <property type="match status" value="1"/>
</dbReference>
<reference evidence="10 11" key="1">
    <citation type="submission" date="2017-01" db="EMBL/GenBank/DDBJ databases">
        <title>First insights into the biology of 'candidatus Vampirococcus archaeovorus'.</title>
        <authorList>
            <person name="Kizina J."/>
            <person name="Jordan S."/>
            <person name="Stueber K."/>
            <person name="Reinhardt R."/>
            <person name="Harder J."/>
        </authorList>
    </citation>
    <scope>NUCLEOTIDE SEQUENCE [LARGE SCALE GENOMIC DNA]</scope>
    <source>
        <strain evidence="10 11">LiM</strain>
    </source>
</reference>
<protein>
    <recommendedName>
        <fullName evidence="12">Cation transporter</fullName>
    </recommendedName>
</protein>
<keyword evidence="3" id="KW-0813">Transport</keyword>
<gene>
    <name evidence="10" type="ORF">BU251_09450</name>
</gene>
<sequence>MILKPQTLDIRIILHFLGKIILGFGMMMVLPVAVSVMFGETVPVVDFAIGLIASISTGVLCILVARLDKHPEMNWMHGMVVVSLGWLVCMVLGAIPLYLSGHWKTFLDACFESMSALATTGLSLVQDLDHLSHGANFWRHLMMFLGGQGIVVVALSFLVKGGAGAFRMYVGEGRDEKILPNVAETAKFIWLVSLVYFVVGTLLLALCGHLSAGLSLREAVFHGACIFMAAFDTGGFSPQSQSIIYYQDGLFEFGTIIVMVWGAINFNLHYAIWNGKRKELWKDIEVRTFVITLGLVTLLAAAALAKGHVYGTIIGLVRRGLYQIISAHTTTGFSTIYSPQFILEWKSLALLAIIVAMGMGASICSTTGGIKMLRIGLIAKAFREDVKRFLMSDSSVVSTKFHHLKDMFLDDKLVRSAALMTIAYVLVYLFGTAAACFAGYPLLESLFESTSAAGNVGLSCGITQVGMPVFLKVVYIIQMWAGRLEFVSVLVLGGFIVSCIRGK</sequence>
<dbReference type="InterPro" id="IPR003445">
    <property type="entry name" value="Cat_transpt"/>
</dbReference>
<evidence type="ECO:0000256" key="4">
    <source>
        <dbReference type="ARBA" id="ARBA00022475"/>
    </source>
</evidence>
<dbReference type="Pfam" id="PF02386">
    <property type="entry name" value="TrkH"/>
    <property type="match status" value="1"/>
</dbReference>
<dbReference type="EMBL" id="CP019384">
    <property type="protein sequence ID" value="QAT17932.1"/>
    <property type="molecule type" value="Genomic_DNA"/>
</dbReference>
<evidence type="ECO:0000256" key="3">
    <source>
        <dbReference type="ARBA" id="ARBA00022448"/>
    </source>
</evidence>
<comment type="similarity">
    <text evidence="2">Belongs to the TrkH potassium transport family.</text>
</comment>
<keyword evidence="4" id="KW-1003">Cell membrane</keyword>
<organism evidence="10 11">
    <name type="scientific">Velamenicoccus archaeovorus</name>
    <dbReference type="NCBI Taxonomy" id="1930593"/>
    <lineage>
        <taxon>Bacteria</taxon>
        <taxon>Pseudomonadati</taxon>
        <taxon>Candidatus Omnitrophota</taxon>
        <taxon>Candidatus Velamenicoccus</taxon>
    </lineage>
</organism>
<comment type="subcellular location">
    <subcellularLocation>
        <location evidence="1">Cell membrane</location>
        <topology evidence="1">Multi-pass membrane protein</topology>
    </subcellularLocation>
</comment>
<keyword evidence="6 9" id="KW-1133">Transmembrane helix</keyword>
<keyword evidence="7" id="KW-0406">Ion transport</keyword>
<dbReference type="AlphaFoldDB" id="A0A410P733"/>
<evidence type="ECO:0000313" key="11">
    <source>
        <dbReference type="Proteomes" id="UP000287243"/>
    </source>
</evidence>
<keyword evidence="8 9" id="KW-0472">Membrane</keyword>
<evidence type="ECO:0000313" key="10">
    <source>
        <dbReference type="EMBL" id="QAT17932.1"/>
    </source>
</evidence>
<dbReference type="GO" id="GO:0030001">
    <property type="term" value="P:metal ion transport"/>
    <property type="evidence" value="ECO:0007669"/>
    <property type="project" value="UniProtKB-ARBA"/>
</dbReference>